<dbReference type="AlphaFoldDB" id="A0A1H5Z8W8"/>
<comment type="similarity">
    <text evidence="7">Belongs to the inositol monophosphatase superfamily.</text>
</comment>
<protein>
    <recommendedName>
        <fullName evidence="7">Inositol-1-monophosphatase</fullName>
        <ecNumber evidence="7">3.1.3.25</ecNumber>
    </recommendedName>
</protein>
<proteinExistence type="inferred from homology"/>
<gene>
    <name evidence="8" type="ORF">SAMN05421819_2511</name>
</gene>
<evidence type="ECO:0000256" key="3">
    <source>
        <dbReference type="ARBA" id="ARBA00022723"/>
    </source>
</evidence>
<dbReference type="GO" id="GO:0008934">
    <property type="term" value="F:inositol monophosphate 1-phosphatase activity"/>
    <property type="evidence" value="ECO:0007669"/>
    <property type="project" value="InterPro"/>
</dbReference>
<comment type="cofactor">
    <cofactor evidence="2 6 7">
        <name>Mg(2+)</name>
        <dbReference type="ChEBI" id="CHEBI:18420"/>
    </cofactor>
</comment>
<dbReference type="PANTHER" id="PTHR20854">
    <property type="entry name" value="INOSITOL MONOPHOSPHATASE"/>
    <property type="match status" value="1"/>
</dbReference>
<evidence type="ECO:0000256" key="7">
    <source>
        <dbReference type="RuleBase" id="RU364068"/>
    </source>
</evidence>
<evidence type="ECO:0000256" key="5">
    <source>
        <dbReference type="ARBA" id="ARBA00022842"/>
    </source>
</evidence>
<dbReference type="FunFam" id="3.30.540.10:FF:000003">
    <property type="entry name" value="Inositol-1-monophosphatase"/>
    <property type="match status" value="1"/>
</dbReference>
<dbReference type="Proteomes" id="UP000236728">
    <property type="component" value="Unassembled WGS sequence"/>
</dbReference>
<dbReference type="GO" id="GO:0007165">
    <property type="term" value="P:signal transduction"/>
    <property type="evidence" value="ECO:0007669"/>
    <property type="project" value="TreeGrafter"/>
</dbReference>
<feature type="binding site" evidence="6">
    <location>
        <position position="96"/>
    </location>
    <ligand>
        <name>Mg(2+)</name>
        <dbReference type="ChEBI" id="CHEBI:18420"/>
        <label>1</label>
        <note>catalytic</note>
    </ligand>
</feature>
<keyword evidence="5 6" id="KW-0460">Magnesium</keyword>
<feature type="binding site" evidence="6">
    <location>
        <position position="115"/>
    </location>
    <ligand>
        <name>Mg(2+)</name>
        <dbReference type="ChEBI" id="CHEBI:18420"/>
        <label>1</label>
        <note>catalytic</note>
    </ligand>
</feature>
<dbReference type="PANTHER" id="PTHR20854:SF4">
    <property type="entry name" value="INOSITOL-1-MONOPHOSPHATASE-RELATED"/>
    <property type="match status" value="1"/>
</dbReference>
<dbReference type="EC" id="3.1.3.25" evidence="7"/>
<dbReference type="InterPro" id="IPR033942">
    <property type="entry name" value="IMPase"/>
</dbReference>
<evidence type="ECO:0000256" key="1">
    <source>
        <dbReference type="ARBA" id="ARBA00001033"/>
    </source>
</evidence>
<feature type="binding site" evidence="6">
    <location>
        <position position="112"/>
    </location>
    <ligand>
        <name>Mg(2+)</name>
        <dbReference type="ChEBI" id="CHEBI:18420"/>
        <label>1</label>
        <note>catalytic</note>
    </ligand>
</feature>
<evidence type="ECO:0000313" key="8">
    <source>
        <dbReference type="EMBL" id="SEG32514.1"/>
    </source>
</evidence>
<dbReference type="SUPFAM" id="SSF56655">
    <property type="entry name" value="Carbohydrate phosphatase"/>
    <property type="match status" value="1"/>
</dbReference>
<dbReference type="InterPro" id="IPR020583">
    <property type="entry name" value="Inositol_monoP_metal-BS"/>
</dbReference>
<sequence length="320" mass="35452">MFFGCYRSRAQRATPQGYRARRANAKRYTTFVPELVSIAESIAREAGALLRDYYHRGVRTEYKGDVDLVTEADRASEKLIVERLREALPSHGIYGEEGTRLGLDAEYRWYVDPLDGTTNFAHTFPVFGVVLGCEHRAKNLPSDQDGQLVAGVIYDPLRDELFSAERGGGARLNNRPIHVSKTPTLGESLTGTGFPSRKRHGSPNVHFYHEFTLRSHGVRRAGSAALDLACVASGRLDGFWEFKLNPWDTSAGVLLVEEAGGKITHFDGGKFTLDSREVLATNGLIHGEMVQLFKDLFAGKDLSTPTSPKEYAAQMLKGEE</sequence>
<dbReference type="Gene3D" id="3.30.540.10">
    <property type="entry name" value="Fructose-1,6-Bisphosphatase, subunit A, domain 1"/>
    <property type="match status" value="1"/>
</dbReference>
<name>A0A1H5Z8W8_9BACT</name>
<evidence type="ECO:0000256" key="6">
    <source>
        <dbReference type="PIRSR" id="PIRSR600760-2"/>
    </source>
</evidence>
<evidence type="ECO:0000256" key="4">
    <source>
        <dbReference type="ARBA" id="ARBA00022801"/>
    </source>
</evidence>
<feature type="binding site" evidence="6">
    <location>
        <position position="248"/>
    </location>
    <ligand>
        <name>Mg(2+)</name>
        <dbReference type="ChEBI" id="CHEBI:18420"/>
        <label>1</label>
        <note>catalytic</note>
    </ligand>
</feature>
<evidence type="ECO:0000256" key="2">
    <source>
        <dbReference type="ARBA" id="ARBA00001946"/>
    </source>
</evidence>
<dbReference type="CDD" id="cd01639">
    <property type="entry name" value="IMPase"/>
    <property type="match status" value="1"/>
</dbReference>
<dbReference type="GO" id="GO:0046872">
    <property type="term" value="F:metal ion binding"/>
    <property type="evidence" value="ECO:0007669"/>
    <property type="project" value="UniProtKB-KW"/>
</dbReference>
<keyword evidence="3 6" id="KW-0479">Metal-binding</keyword>
<dbReference type="InterPro" id="IPR000760">
    <property type="entry name" value="Inositol_monophosphatase-like"/>
</dbReference>
<dbReference type="Gene3D" id="3.40.190.80">
    <property type="match status" value="1"/>
</dbReference>
<dbReference type="Pfam" id="PF00459">
    <property type="entry name" value="Inositol_P"/>
    <property type="match status" value="1"/>
</dbReference>
<feature type="binding site" evidence="6">
    <location>
        <position position="114"/>
    </location>
    <ligand>
        <name>Mg(2+)</name>
        <dbReference type="ChEBI" id="CHEBI:18420"/>
        <label>1</label>
        <note>catalytic</note>
    </ligand>
</feature>
<reference evidence="8 9" key="1">
    <citation type="submission" date="2016-10" db="EMBL/GenBank/DDBJ databases">
        <authorList>
            <person name="de Groot N.N."/>
        </authorList>
    </citation>
    <scope>NUCLEOTIDE SEQUENCE [LARGE SCALE GENOMIC DNA]</scope>
    <source>
        <strain evidence="8 9">DSM 22489</strain>
    </source>
</reference>
<dbReference type="EMBL" id="FNVA01000004">
    <property type="protein sequence ID" value="SEG32514.1"/>
    <property type="molecule type" value="Genomic_DNA"/>
</dbReference>
<comment type="catalytic activity">
    <reaction evidence="1 7">
        <text>a myo-inositol phosphate + H2O = myo-inositol + phosphate</text>
        <dbReference type="Rhea" id="RHEA:24056"/>
        <dbReference type="ChEBI" id="CHEBI:15377"/>
        <dbReference type="ChEBI" id="CHEBI:17268"/>
        <dbReference type="ChEBI" id="CHEBI:43474"/>
        <dbReference type="ChEBI" id="CHEBI:84139"/>
        <dbReference type="EC" id="3.1.3.25"/>
    </reaction>
</comment>
<dbReference type="PROSITE" id="PS00629">
    <property type="entry name" value="IMP_1"/>
    <property type="match status" value="1"/>
</dbReference>
<evidence type="ECO:0000313" key="9">
    <source>
        <dbReference type="Proteomes" id="UP000236728"/>
    </source>
</evidence>
<dbReference type="GO" id="GO:0006020">
    <property type="term" value="P:inositol metabolic process"/>
    <property type="evidence" value="ECO:0007669"/>
    <property type="project" value="TreeGrafter"/>
</dbReference>
<dbReference type="PRINTS" id="PR00377">
    <property type="entry name" value="IMPHPHTASES"/>
</dbReference>
<organism evidence="8 9">
    <name type="scientific">Bryocella elongata</name>
    <dbReference type="NCBI Taxonomy" id="863522"/>
    <lineage>
        <taxon>Bacteria</taxon>
        <taxon>Pseudomonadati</taxon>
        <taxon>Acidobacteriota</taxon>
        <taxon>Terriglobia</taxon>
        <taxon>Terriglobales</taxon>
        <taxon>Acidobacteriaceae</taxon>
        <taxon>Bryocella</taxon>
    </lineage>
</organism>
<accession>A0A1H5Z8W8</accession>
<keyword evidence="9" id="KW-1185">Reference proteome</keyword>
<keyword evidence="4 7" id="KW-0378">Hydrolase</keyword>